<dbReference type="Pfam" id="PF00307">
    <property type="entry name" value="CH"/>
    <property type="match status" value="1"/>
</dbReference>
<evidence type="ECO:0000313" key="4">
    <source>
        <dbReference type="Proteomes" id="UP000504636"/>
    </source>
</evidence>
<feature type="domain" description="Calponin-homology (CH)" evidence="2">
    <location>
        <begin position="41"/>
        <end position="147"/>
    </location>
</feature>
<dbReference type="InterPro" id="IPR050606">
    <property type="entry name" value="Calponin-like"/>
</dbReference>
<reference evidence="3 5" key="1">
    <citation type="journal article" date="2020" name="Stud. Mycol.">
        <title>101 Dothideomycetes genomes: a test case for predicting lifestyles and emergence of pathogens.</title>
        <authorList>
            <person name="Haridas S."/>
            <person name="Albert R."/>
            <person name="Binder M."/>
            <person name="Bloem J."/>
            <person name="Labutti K."/>
            <person name="Salamov A."/>
            <person name="Andreopoulos B."/>
            <person name="Baker S."/>
            <person name="Barry K."/>
            <person name="Bills G."/>
            <person name="Bluhm B."/>
            <person name="Cannon C."/>
            <person name="Castanera R."/>
            <person name="Culley D."/>
            <person name="Daum C."/>
            <person name="Ezra D."/>
            <person name="Gonzalez J."/>
            <person name="Henrissat B."/>
            <person name="Kuo A."/>
            <person name="Liang C."/>
            <person name="Lipzen A."/>
            <person name="Lutzoni F."/>
            <person name="Magnuson J."/>
            <person name="Mondo S."/>
            <person name="Nolan M."/>
            <person name="Ohm R."/>
            <person name="Pangilinan J."/>
            <person name="Park H.-J."/>
            <person name="Ramirez L."/>
            <person name="Alfaro M."/>
            <person name="Sun H."/>
            <person name="Tritt A."/>
            <person name="Yoshinaga Y."/>
            <person name="Zwiers L.-H."/>
            <person name="Turgeon B."/>
            <person name="Goodwin S."/>
            <person name="Spatafora J."/>
            <person name="Crous P."/>
            <person name="Grigoriev I."/>
        </authorList>
    </citation>
    <scope>NUCLEOTIDE SEQUENCE</scope>
    <source>
        <strain evidence="3 5">CBS 304.34</strain>
    </source>
</reference>
<dbReference type="PROSITE" id="PS50021">
    <property type="entry name" value="CH"/>
    <property type="match status" value="1"/>
</dbReference>
<sequence length="301" mass="33158">MYIALFCIRQMLEAQAGDVTYGICHVAGSGYEEAAHGQIHTTAAKEARNWIEDVLGERLPVGDLLDGLKDGVILCRLVNLAVPNPGIKYKKSAMPFIQMENISHFLRACEMAPLNMPVDLYESKDPAQVLQCLRAFSRVANSVNPSNFPNTIGPRHGDPGALSPTTTGGGFTSPGLNSSASIEAAMCVYYYSRNYVDGYAFLEMLRATRKRVGGFPEDKVNVLFGMVNFDKKLGGGRYGDERLSTVGQLPDELKPPRSNDAASKRLFWDTYFDATRYLLTKDGSLQVLALRQFVEKGKDLQ</sequence>
<gene>
    <name evidence="3 5" type="ORF">BDZ99DRAFT_495359</name>
</gene>
<evidence type="ECO:0000259" key="2">
    <source>
        <dbReference type="PROSITE" id="PS50021"/>
    </source>
</evidence>
<reference evidence="5" key="3">
    <citation type="submission" date="2025-04" db="UniProtKB">
        <authorList>
            <consortium name="RefSeq"/>
        </authorList>
    </citation>
    <scope>IDENTIFICATION</scope>
    <source>
        <strain evidence="5">CBS 304.34</strain>
    </source>
</reference>
<dbReference type="PANTHER" id="PTHR47385:SF14">
    <property type="entry name" value="TRANSGELIN"/>
    <property type="match status" value="1"/>
</dbReference>
<dbReference type="InterPro" id="IPR036872">
    <property type="entry name" value="CH_dom_sf"/>
</dbReference>
<dbReference type="Proteomes" id="UP000504636">
    <property type="component" value="Unplaced"/>
</dbReference>
<dbReference type="GO" id="GO:0007015">
    <property type="term" value="P:actin filament organization"/>
    <property type="evidence" value="ECO:0007669"/>
    <property type="project" value="TreeGrafter"/>
</dbReference>
<dbReference type="GO" id="GO:0051015">
    <property type="term" value="F:actin filament binding"/>
    <property type="evidence" value="ECO:0007669"/>
    <property type="project" value="TreeGrafter"/>
</dbReference>
<name>A0A6A6YYZ2_9PEZI</name>
<dbReference type="GO" id="GO:0015629">
    <property type="term" value="C:actin cytoskeleton"/>
    <property type="evidence" value="ECO:0007669"/>
    <property type="project" value="TreeGrafter"/>
</dbReference>
<evidence type="ECO:0000313" key="5">
    <source>
        <dbReference type="RefSeq" id="XP_033580683.1"/>
    </source>
</evidence>
<dbReference type="SMART" id="SM00033">
    <property type="entry name" value="CH"/>
    <property type="match status" value="1"/>
</dbReference>
<reference evidence="5" key="2">
    <citation type="submission" date="2020-04" db="EMBL/GenBank/DDBJ databases">
        <authorList>
            <consortium name="NCBI Genome Project"/>
        </authorList>
    </citation>
    <scope>NUCLEOTIDE SEQUENCE</scope>
    <source>
        <strain evidence="5">CBS 304.34</strain>
    </source>
</reference>
<proteinExistence type="predicted"/>
<keyword evidence="4" id="KW-1185">Reference proteome</keyword>
<dbReference type="Gene3D" id="1.10.418.10">
    <property type="entry name" value="Calponin-like domain"/>
    <property type="match status" value="1"/>
</dbReference>
<dbReference type="GeneID" id="54464262"/>
<dbReference type="RefSeq" id="XP_033580683.1">
    <property type="nucleotide sequence ID" value="XM_033723369.1"/>
</dbReference>
<protein>
    <recommendedName>
        <fullName evidence="2">Calponin-homology (CH) domain-containing protein</fullName>
    </recommendedName>
</protein>
<dbReference type="PANTHER" id="PTHR47385">
    <property type="entry name" value="CALPONIN"/>
    <property type="match status" value="1"/>
</dbReference>
<dbReference type="InterPro" id="IPR003096">
    <property type="entry name" value="SM22_calponin"/>
</dbReference>
<accession>A0A6A6YYZ2</accession>
<evidence type="ECO:0000256" key="1">
    <source>
        <dbReference type="SAM" id="MobiDB-lite"/>
    </source>
</evidence>
<dbReference type="OrthoDB" id="21595at2759"/>
<dbReference type="SUPFAM" id="SSF47576">
    <property type="entry name" value="Calponin-homology domain, CH-domain"/>
    <property type="match status" value="1"/>
</dbReference>
<evidence type="ECO:0000313" key="3">
    <source>
        <dbReference type="EMBL" id="KAF2813719.1"/>
    </source>
</evidence>
<dbReference type="AlphaFoldDB" id="A0A6A6YYZ2"/>
<organism evidence="3">
    <name type="scientific">Mytilinidion resinicola</name>
    <dbReference type="NCBI Taxonomy" id="574789"/>
    <lineage>
        <taxon>Eukaryota</taxon>
        <taxon>Fungi</taxon>
        <taxon>Dikarya</taxon>
        <taxon>Ascomycota</taxon>
        <taxon>Pezizomycotina</taxon>
        <taxon>Dothideomycetes</taxon>
        <taxon>Pleosporomycetidae</taxon>
        <taxon>Mytilinidiales</taxon>
        <taxon>Mytilinidiaceae</taxon>
        <taxon>Mytilinidion</taxon>
    </lineage>
</organism>
<feature type="region of interest" description="Disordered" evidence="1">
    <location>
        <begin position="147"/>
        <end position="169"/>
    </location>
</feature>
<dbReference type="InterPro" id="IPR001715">
    <property type="entry name" value="CH_dom"/>
</dbReference>
<dbReference type="CDD" id="cd21210">
    <property type="entry name" value="CH_SCP1-like"/>
    <property type="match status" value="1"/>
</dbReference>
<dbReference type="PRINTS" id="PR00888">
    <property type="entry name" value="SM22CALPONIN"/>
</dbReference>
<dbReference type="EMBL" id="MU003695">
    <property type="protein sequence ID" value="KAF2813719.1"/>
    <property type="molecule type" value="Genomic_DNA"/>
</dbReference>